<protein>
    <submittedName>
        <fullName evidence="4">Class I SAM-dependent methyltransferase</fullName>
    </submittedName>
</protein>
<evidence type="ECO:0000256" key="1">
    <source>
        <dbReference type="ARBA" id="ARBA00022603"/>
    </source>
</evidence>
<evidence type="ECO:0000313" key="4">
    <source>
        <dbReference type="EMBL" id="MBE9065875.1"/>
    </source>
</evidence>
<dbReference type="Proteomes" id="UP000615026">
    <property type="component" value="Unassembled WGS sequence"/>
</dbReference>
<dbReference type="SUPFAM" id="SSF53335">
    <property type="entry name" value="S-adenosyl-L-methionine-dependent methyltransferases"/>
    <property type="match status" value="1"/>
</dbReference>
<evidence type="ECO:0000259" key="3">
    <source>
        <dbReference type="Pfam" id="PF13649"/>
    </source>
</evidence>
<accession>A0A928ZQ46</accession>
<dbReference type="RefSeq" id="WP_193991208.1">
    <property type="nucleotide sequence ID" value="NZ_JADEXP010000021.1"/>
</dbReference>
<organism evidence="4 5">
    <name type="scientific">Leptolyngbya cf. ectocarpi LEGE 11479</name>
    <dbReference type="NCBI Taxonomy" id="1828722"/>
    <lineage>
        <taxon>Bacteria</taxon>
        <taxon>Bacillati</taxon>
        <taxon>Cyanobacteriota</taxon>
        <taxon>Cyanophyceae</taxon>
        <taxon>Leptolyngbyales</taxon>
        <taxon>Leptolyngbyaceae</taxon>
        <taxon>Leptolyngbya group</taxon>
        <taxon>Leptolyngbya</taxon>
    </lineage>
</organism>
<keyword evidence="5" id="KW-1185">Reference proteome</keyword>
<name>A0A928ZQ46_LEPEC</name>
<dbReference type="CDD" id="cd02440">
    <property type="entry name" value="AdoMet_MTases"/>
    <property type="match status" value="1"/>
</dbReference>
<reference evidence="4" key="1">
    <citation type="submission" date="2020-10" db="EMBL/GenBank/DDBJ databases">
        <authorList>
            <person name="Castelo-Branco R."/>
            <person name="Eusebio N."/>
            <person name="Adriana R."/>
            <person name="Vieira A."/>
            <person name="Brugerolle De Fraissinette N."/>
            <person name="Rezende De Castro R."/>
            <person name="Schneider M.P."/>
            <person name="Vasconcelos V."/>
            <person name="Leao P.N."/>
        </authorList>
    </citation>
    <scope>NUCLEOTIDE SEQUENCE</scope>
    <source>
        <strain evidence="4">LEGE 11479</strain>
    </source>
</reference>
<dbReference type="AlphaFoldDB" id="A0A928ZQ46"/>
<proteinExistence type="predicted"/>
<dbReference type="InterPro" id="IPR041698">
    <property type="entry name" value="Methyltransf_25"/>
</dbReference>
<keyword evidence="2" id="KW-0808">Transferase</keyword>
<sequence length="278" mass="31107">MDYHQLKQAIDGYASRELTQRKVWYSSAADAYNQVRPSYPTALVARVMEVAQLSTSSSILEVGCGPGTATVSFAPLVSSMVCVEPNSDFTRLAQQNCQAYPSVTVHNTSFEEWPVATARFDAVLAATSFHWIPAAVSYPKAAQALKDQGRLILLWNNELRPSYEIYQRFAPIYQRHAPSLARYEDKRTQEKILQNLGDIMVESGHFSNMVSGHMTSNVTYTSLEYLSLLTTYSPYLELESPVRQALLADLKTLIDQEFAGKLELSYISAFHIAQKAES</sequence>
<gene>
    <name evidence="4" type="ORF">IQ260_04330</name>
</gene>
<dbReference type="InterPro" id="IPR029063">
    <property type="entry name" value="SAM-dependent_MTases_sf"/>
</dbReference>
<dbReference type="Gene3D" id="3.40.50.150">
    <property type="entry name" value="Vaccinia Virus protein VP39"/>
    <property type="match status" value="1"/>
</dbReference>
<feature type="domain" description="Methyltransferase" evidence="3">
    <location>
        <begin position="59"/>
        <end position="149"/>
    </location>
</feature>
<comment type="caution">
    <text evidence="4">The sequence shown here is derived from an EMBL/GenBank/DDBJ whole genome shotgun (WGS) entry which is preliminary data.</text>
</comment>
<dbReference type="GO" id="GO:0008168">
    <property type="term" value="F:methyltransferase activity"/>
    <property type="evidence" value="ECO:0007669"/>
    <property type="project" value="UniProtKB-KW"/>
</dbReference>
<dbReference type="EMBL" id="JADEXP010000021">
    <property type="protein sequence ID" value="MBE9065875.1"/>
    <property type="molecule type" value="Genomic_DNA"/>
</dbReference>
<dbReference type="PANTHER" id="PTHR44942:SF4">
    <property type="entry name" value="METHYLTRANSFERASE TYPE 11 DOMAIN-CONTAINING PROTEIN"/>
    <property type="match status" value="1"/>
</dbReference>
<dbReference type="InterPro" id="IPR051052">
    <property type="entry name" value="Diverse_substrate_MTase"/>
</dbReference>
<dbReference type="GO" id="GO:0032259">
    <property type="term" value="P:methylation"/>
    <property type="evidence" value="ECO:0007669"/>
    <property type="project" value="UniProtKB-KW"/>
</dbReference>
<evidence type="ECO:0000313" key="5">
    <source>
        <dbReference type="Proteomes" id="UP000615026"/>
    </source>
</evidence>
<keyword evidence="1 4" id="KW-0489">Methyltransferase</keyword>
<dbReference type="Pfam" id="PF13649">
    <property type="entry name" value="Methyltransf_25"/>
    <property type="match status" value="1"/>
</dbReference>
<dbReference type="PANTHER" id="PTHR44942">
    <property type="entry name" value="METHYLTRANSF_11 DOMAIN-CONTAINING PROTEIN"/>
    <property type="match status" value="1"/>
</dbReference>
<evidence type="ECO:0000256" key="2">
    <source>
        <dbReference type="ARBA" id="ARBA00022679"/>
    </source>
</evidence>